<sequence>MARPNRLSPLLQLTLLAAAVSSQFVQESILELGTYGVDEVPLCFDSESLELYYGSIEDESYSELGLNLMSDVVLLAGKRCQVVIDGYNTNATMQFYLPESSDFDHASGRYISYQWDKFIFDGNGNCEFDYLNENGGLEGTLWDLTSQDYTNRGDYCGFKLYFEAARCGNDCLEMDRQFFVFSFLDTTVYWDSLSQYWRLVYLDLSLRWQHIYGWWSALFTRFGEYERYTVDEIQEYMPYKCVSWNITINA</sequence>
<dbReference type="AlphaFoldDB" id="A0A7S3CQG5"/>
<evidence type="ECO:0000256" key="1">
    <source>
        <dbReference type="SAM" id="SignalP"/>
    </source>
</evidence>
<feature type="chain" id="PRO_5030900789" evidence="1">
    <location>
        <begin position="23"/>
        <end position="250"/>
    </location>
</feature>
<name>A0A7S3CQG5_9SPIT</name>
<gene>
    <name evidence="2" type="ORF">SRAS04492_LOCUS5938</name>
</gene>
<proteinExistence type="predicted"/>
<reference evidence="2" key="1">
    <citation type="submission" date="2021-01" db="EMBL/GenBank/DDBJ databases">
        <authorList>
            <person name="Corre E."/>
            <person name="Pelletier E."/>
            <person name="Niang G."/>
            <person name="Scheremetjew M."/>
            <person name="Finn R."/>
            <person name="Kale V."/>
            <person name="Holt S."/>
            <person name="Cochrane G."/>
            <person name="Meng A."/>
            <person name="Brown T."/>
            <person name="Cohen L."/>
        </authorList>
    </citation>
    <scope>NUCLEOTIDE SEQUENCE</scope>
    <source>
        <strain evidence="2">Ras09</strain>
    </source>
</reference>
<evidence type="ECO:0000313" key="2">
    <source>
        <dbReference type="EMBL" id="CAE0234136.1"/>
    </source>
</evidence>
<protein>
    <submittedName>
        <fullName evidence="2">Uncharacterized protein</fullName>
    </submittedName>
</protein>
<dbReference type="EMBL" id="HBIA01011707">
    <property type="protein sequence ID" value="CAE0234136.1"/>
    <property type="molecule type" value="Transcribed_RNA"/>
</dbReference>
<organism evidence="2">
    <name type="scientific">Strombidium rassoulzadegani</name>
    <dbReference type="NCBI Taxonomy" id="1082188"/>
    <lineage>
        <taxon>Eukaryota</taxon>
        <taxon>Sar</taxon>
        <taxon>Alveolata</taxon>
        <taxon>Ciliophora</taxon>
        <taxon>Intramacronucleata</taxon>
        <taxon>Spirotrichea</taxon>
        <taxon>Oligotrichia</taxon>
        <taxon>Strombidiidae</taxon>
        <taxon>Strombidium</taxon>
    </lineage>
</organism>
<accession>A0A7S3CQG5</accession>
<keyword evidence="1" id="KW-0732">Signal</keyword>
<feature type="signal peptide" evidence="1">
    <location>
        <begin position="1"/>
        <end position="22"/>
    </location>
</feature>